<keyword evidence="2" id="KW-0049">Antioxidant</keyword>
<evidence type="ECO:0000256" key="14">
    <source>
        <dbReference type="PIRSR" id="PIRSR000239-1"/>
    </source>
</evidence>
<dbReference type="AlphaFoldDB" id="A0A2P8E016"/>
<evidence type="ECO:0000256" key="12">
    <source>
        <dbReference type="ARBA" id="ARBA00082991"/>
    </source>
</evidence>
<evidence type="ECO:0000256" key="13">
    <source>
        <dbReference type="ARBA" id="ARBA00083736"/>
    </source>
</evidence>
<gene>
    <name evidence="16" type="ORF">CLV30_109107</name>
</gene>
<evidence type="ECO:0000256" key="1">
    <source>
        <dbReference type="ARBA" id="ARBA00022559"/>
    </source>
</evidence>
<comment type="catalytic activity">
    <reaction evidence="6">
        <text>[mycoredoxin]-L-dithiol + a hydroperoxide = [mycoredoxin]-L-disulfide + an alcohol + H2O</text>
        <dbReference type="Rhea" id="RHEA:62640"/>
        <dbReference type="Rhea" id="RHEA-COMP:16137"/>
        <dbReference type="Rhea" id="RHEA-COMP:16138"/>
        <dbReference type="ChEBI" id="CHEBI:15377"/>
        <dbReference type="ChEBI" id="CHEBI:29950"/>
        <dbReference type="ChEBI" id="CHEBI:30879"/>
        <dbReference type="ChEBI" id="CHEBI:35924"/>
        <dbReference type="ChEBI" id="CHEBI:50058"/>
        <dbReference type="EC" id="1.11.1.29"/>
    </reaction>
</comment>
<sequence>MISVGEPAPDFELSDQHGARVRLSALRGRPVLLVFFPFAFTAVCTDELAALRDHVVPAVGGEAAVLAVSCDTMVGLRVFGDQNGLDFPLLSDFWPHGRVASSYGVFDDDRGCALRGTFVVDAAGDVRWTVTHALPEARDVAAYRRVLADLGAA</sequence>
<name>A0A2P8E016_9ACTN</name>
<protein>
    <recommendedName>
        <fullName evidence="11">Alkyl hydroperoxide reductase E</fullName>
        <ecNumber evidence="10">1.11.1.29</ecNumber>
    </recommendedName>
    <alternativeName>
        <fullName evidence="12">Mycoredoxin-dependent peroxiredoxin</fullName>
    </alternativeName>
    <alternativeName>
        <fullName evidence="13">Peroxiredoxin AhpE</fullName>
    </alternativeName>
    <alternativeName>
        <fullName evidence="5">Thioredoxin peroxidase</fullName>
    </alternativeName>
</protein>
<dbReference type="PANTHER" id="PTHR43110:SF1">
    <property type="entry name" value="THIOL PEROXIDASE"/>
    <property type="match status" value="1"/>
</dbReference>
<keyword evidence="17" id="KW-1185">Reference proteome</keyword>
<evidence type="ECO:0000256" key="9">
    <source>
        <dbReference type="ARBA" id="ARBA00065226"/>
    </source>
</evidence>
<reference evidence="16 17" key="1">
    <citation type="submission" date="2018-03" db="EMBL/GenBank/DDBJ databases">
        <title>Genomic Encyclopedia of Archaeal and Bacterial Type Strains, Phase II (KMG-II): from individual species to whole genera.</title>
        <authorList>
            <person name="Goeker M."/>
        </authorList>
    </citation>
    <scope>NUCLEOTIDE SEQUENCE [LARGE SCALE GENOMIC DNA]</scope>
    <source>
        <strain evidence="16 17">DSM 45211</strain>
    </source>
</reference>
<evidence type="ECO:0000256" key="6">
    <source>
        <dbReference type="ARBA" id="ARBA00052774"/>
    </source>
</evidence>
<evidence type="ECO:0000256" key="8">
    <source>
        <dbReference type="ARBA" id="ARBA00060973"/>
    </source>
</evidence>
<dbReference type="PROSITE" id="PS51352">
    <property type="entry name" value="THIOREDOXIN_2"/>
    <property type="match status" value="1"/>
</dbReference>
<dbReference type="InterPro" id="IPR024706">
    <property type="entry name" value="Peroxiredoxin_AhpC-typ"/>
</dbReference>
<comment type="caution">
    <text evidence="16">The sequence shown here is derived from an EMBL/GenBank/DDBJ whole genome shotgun (WGS) entry which is preliminary data.</text>
</comment>
<comment type="subunit">
    <text evidence="9">Homodimer. Forms both dimers and octamers; a tightly-associated dimer and a ring-like octamer.</text>
</comment>
<dbReference type="OrthoDB" id="9812811at2"/>
<evidence type="ECO:0000256" key="11">
    <source>
        <dbReference type="ARBA" id="ARBA00068979"/>
    </source>
</evidence>
<dbReference type="Pfam" id="PF00578">
    <property type="entry name" value="AhpC-TSA"/>
    <property type="match status" value="1"/>
</dbReference>
<dbReference type="RefSeq" id="WP_106537803.1">
    <property type="nucleotide sequence ID" value="NZ_PYGE01000009.1"/>
</dbReference>
<feature type="domain" description="Thioredoxin" evidence="15">
    <location>
        <begin position="2"/>
        <end position="152"/>
    </location>
</feature>
<evidence type="ECO:0000256" key="2">
    <source>
        <dbReference type="ARBA" id="ARBA00022862"/>
    </source>
</evidence>
<dbReference type="GO" id="GO:0004601">
    <property type="term" value="F:peroxidase activity"/>
    <property type="evidence" value="ECO:0007669"/>
    <property type="project" value="UniProtKB-KW"/>
</dbReference>
<keyword evidence="1" id="KW-0575">Peroxidase</keyword>
<dbReference type="FunFam" id="3.40.30.10:FF:000118">
    <property type="entry name" value="Peroxiredoxin AhpE"/>
    <property type="match status" value="1"/>
</dbReference>
<accession>A0A2P8E016</accession>
<dbReference type="Gene3D" id="3.40.30.10">
    <property type="entry name" value="Glutaredoxin"/>
    <property type="match status" value="1"/>
</dbReference>
<evidence type="ECO:0000256" key="5">
    <source>
        <dbReference type="ARBA" id="ARBA00032824"/>
    </source>
</evidence>
<proteinExistence type="inferred from homology"/>
<dbReference type="PANTHER" id="PTHR43110">
    <property type="entry name" value="THIOL PEROXIDASE"/>
    <property type="match status" value="1"/>
</dbReference>
<comment type="similarity">
    <text evidence="8">Belongs to the peroxiredoxin family. AhpE subfamily.</text>
</comment>
<evidence type="ECO:0000256" key="3">
    <source>
        <dbReference type="ARBA" id="ARBA00023002"/>
    </source>
</evidence>
<dbReference type="InterPro" id="IPR013766">
    <property type="entry name" value="Thioredoxin_domain"/>
</dbReference>
<feature type="active site" description="Cysteine sulfenic acid (-SOH) intermediate; for peroxidase activity" evidence="14">
    <location>
        <position position="44"/>
    </location>
</feature>
<keyword evidence="4" id="KW-0676">Redox-active center</keyword>
<dbReference type="EMBL" id="PYGE01000009">
    <property type="protein sequence ID" value="PSL02800.1"/>
    <property type="molecule type" value="Genomic_DNA"/>
</dbReference>
<evidence type="ECO:0000313" key="16">
    <source>
        <dbReference type="EMBL" id="PSL02800.1"/>
    </source>
</evidence>
<evidence type="ECO:0000256" key="4">
    <source>
        <dbReference type="ARBA" id="ARBA00023284"/>
    </source>
</evidence>
<dbReference type="CDD" id="cd03018">
    <property type="entry name" value="PRX_AhpE_like"/>
    <property type="match status" value="1"/>
</dbReference>
<dbReference type="SUPFAM" id="SSF52833">
    <property type="entry name" value="Thioredoxin-like"/>
    <property type="match status" value="1"/>
</dbReference>
<dbReference type="PIRSF" id="PIRSF000239">
    <property type="entry name" value="AHPC"/>
    <property type="match status" value="1"/>
</dbReference>
<dbReference type="EC" id="1.11.1.29" evidence="10"/>
<dbReference type="InterPro" id="IPR050455">
    <property type="entry name" value="Tpx_Peroxidase_subfamily"/>
</dbReference>
<organism evidence="16 17">
    <name type="scientific">Haloactinopolyspora alba</name>
    <dbReference type="NCBI Taxonomy" id="648780"/>
    <lineage>
        <taxon>Bacteria</taxon>
        <taxon>Bacillati</taxon>
        <taxon>Actinomycetota</taxon>
        <taxon>Actinomycetes</taxon>
        <taxon>Jiangellales</taxon>
        <taxon>Jiangellaceae</taxon>
        <taxon>Haloactinopolyspora</taxon>
    </lineage>
</organism>
<evidence type="ECO:0000259" key="15">
    <source>
        <dbReference type="PROSITE" id="PS51352"/>
    </source>
</evidence>
<dbReference type="InterPro" id="IPR036249">
    <property type="entry name" value="Thioredoxin-like_sf"/>
</dbReference>
<dbReference type="Proteomes" id="UP000243528">
    <property type="component" value="Unassembled WGS sequence"/>
</dbReference>
<comment type="function">
    <text evidence="7">Thiol-specific peroxidase that catalyzes the reduction of hydrogen peroxide and organic hydroperoxides to water and alcohols, respectively. Plays a role in cell protection against oxidative stress by detoxifying peroxides. May represent an important antioxidant defense against cytotoxic peroxides, especially peroxynitrite, which can be formed by activated macrophages during infection.</text>
</comment>
<evidence type="ECO:0000313" key="17">
    <source>
        <dbReference type="Proteomes" id="UP000243528"/>
    </source>
</evidence>
<dbReference type="InterPro" id="IPR000866">
    <property type="entry name" value="AhpC/TSA"/>
</dbReference>
<evidence type="ECO:0000256" key="10">
    <source>
        <dbReference type="ARBA" id="ARBA00067009"/>
    </source>
</evidence>
<keyword evidence="3" id="KW-0560">Oxidoreductase</keyword>
<evidence type="ECO:0000256" key="7">
    <source>
        <dbReference type="ARBA" id="ARBA00056930"/>
    </source>
</evidence>